<dbReference type="HOGENOM" id="CLU_2016098_0_0_1"/>
<reference evidence="1 2" key="1">
    <citation type="journal article" date="2012" name="G3 (Bethesda)">
        <title>Pichia sorbitophila, an interspecies yeast hybrid reveals early steps of genome resolution following polyploidization.</title>
        <authorList>
            <person name="Leh Louis V."/>
            <person name="Despons L."/>
            <person name="Friedrich A."/>
            <person name="Martin T."/>
            <person name="Durrens P."/>
            <person name="Casaregola S."/>
            <person name="Neuveglise C."/>
            <person name="Fairhead C."/>
            <person name="Marck C."/>
            <person name="Cruz J.A."/>
            <person name="Straub M.L."/>
            <person name="Kugler V."/>
            <person name="Sacerdot C."/>
            <person name="Uzunov Z."/>
            <person name="Thierry A."/>
            <person name="Weiss S."/>
            <person name="Bleykasten C."/>
            <person name="De Montigny J."/>
            <person name="Jacques N."/>
            <person name="Jung P."/>
            <person name="Lemaire M."/>
            <person name="Mallet S."/>
            <person name="Morel G."/>
            <person name="Richard G.F."/>
            <person name="Sarkar A."/>
            <person name="Savel G."/>
            <person name="Schacherer J."/>
            <person name="Seret M.L."/>
            <person name="Talla E."/>
            <person name="Samson G."/>
            <person name="Jubin C."/>
            <person name="Poulain J."/>
            <person name="Vacherie B."/>
            <person name="Barbe V."/>
            <person name="Pelletier E."/>
            <person name="Sherman D.J."/>
            <person name="Westhof E."/>
            <person name="Weissenbach J."/>
            <person name="Baret P.V."/>
            <person name="Wincker P."/>
            <person name="Gaillardin C."/>
            <person name="Dujon B."/>
            <person name="Souciet J.L."/>
        </authorList>
    </citation>
    <scope>NUCLEOTIDE SEQUENCE [LARGE SCALE GENOMIC DNA]</scope>
    <source>
        <strain evidence="2">ATCC MYA-4447 / BCRC 22081 / CBS 7064 / NBRC 10061 / NRRL Y-12695</strain>
    </source>
</reference>
<dbReference type="EMBL" id="FO082059">
    <property type="protein sequence ID" value="CCE72565.1"/>
    <property type="molecule type" value="Genomic_DNA"/>
</dbReference>
<name>G8YUN2_PICSO</name>
<dbReference type="AlphaFoldDB" id="G8YUN2"/>
<accession>G8YUN2</accession>
<proteinExistence type="predicted"/>
<sequence length="123" mass="13488">MRHKCRILHRANVALVPWCSTSVSVGACSSTHSSIDWSPAQTHTAVTVLYGEGARRYSAPGNVAFILTGGPKPATRVSALSASTRNAIARWNSMCAVPAWRALCVQQFWAFWQCQKALCRREP</sequence>
<keyword evidence="2" id="KW-1185">Reference proteome</keyword>
<gene>
    <name evidence="1" type="primary">Piso0_000149</name>
    <name evidence="1" type="ORF">GNLVRS01_PISO0A03058g</name>
</gene>
<protein>
    <submittedName>
        <fullName evidence="1">Piso0_000149 protein</fullName>
    </submittedName>
</protein>
<dbReference type="PROSITE" id="PS51257">
    <property type="entry name" value="PROKAR_LIPOPROTEIN"/>
    <property type="match status" value="1"/>
</dbReference>
<organism evidence="1 2">
    <name type="scientific">Pichia sorbitophila (strain ATCC MYA-4447 / BCRC 22081 / CBS 7064 / NBRC 10061 / NRRL Y-12695)</name>
    <name type="common">Hybrid yeast</name>
    <dbReference type="NCBI Taxonomy" id="559304"/>
    <lineage>
        <taxon>Eukaryota</taxon>
        <taxon>Fungi</taxon>
        <taxon>Dikarya</taxon>
        <taxon>Ascomycota</taxon>
        <taxon>Saccharomycotina</taxon>
        <taxon>Pichiomycetes</taxon>
        <taxon>Debaryomycetaceae</taxon>
        <taxon>Millerozyma</taxon>
    </lineage>
</organism>
<evidence type="ECO:0000313" key="2">
    <source>
        <dbReference type="Proteomes" id="UP000005222"/>
    </source>
</evidence>
<dbReference type="Proteomes" id="UP000005222">
    <property type="component" value="Chromosome A"/>
</dbReference>
<dbReference type="InParanoid" id="G8YUN2"/>
<evidence type="ECO:0000313" key="1">
    <source>
        <dbReference type="EMBL" id="CCE72565.1"/>
    </source>
</evidence>